<keyword evidence="2" id="KW-0812">Transmembrane</keyword>
<dbReference type="SMART" id="SM00271">
    <property type="entry name" value="DnaJ"/>
    <property type="match status" value="1"/>
</dbReference>
<keyword evidence="2" id="KW-1133">Transmembrane helix</keyword>
<sequence length="248" mass="27828">MQALVEHNVVVGLPAIQSARKCPSAGWRCPKPGQQRHKKGGGRRWTRCQAKKAWNPTPEVDTRIHWSSPDEGWIGSSSRDESSPESEARTRSSILDDILNTFNEPLDSHYAFLGIEPNTDIEGVKAAYRKLSKLYHPDTTSLPPEDAAVKFLRLQKAYDVLSSVEERQIYDWALAQEMSNREGGGFVWPYEAQKTLQGPGFQTKVVGKSNEKDYIDLSGQMLAGLFFDGFAVLFSILVILYVAVFKQH</sequence>
<dbReference type="CDD" id="cd06257">
    <property type="entry name" value="DnaJ"/>
    <property type="match status" value="1"/>
</dbReference>
<keyword evidence="5" id="KW-1185">Reference proteome</keyword>
<keyword evidence="2" id="KW-0472">Membrane</keyword>
<feature type="domain" description="J" evidence="3">
    <location>
        <begin position="108"/>
        <end position="174"/>
    </location>
</feature>
<evidence type="ECO:0000256" key="1">
    <source>
        <dbReference type="SAM" id="MobiDB-lite"/>
    </source>
</evidence>
<accession>A0A8T2QC42</accession>
<feature type="compositionally biased region" description="Basic residues" evidence="1">
    <location>
        <begin position="34"/>
        <end position="50"/>
    </location>
</feature>
<feature type="transmembrane region" description="Helical" evidence="2">
    <location>
        <begin position="221"/>
        <end position="244"/>
    </location>
</feature>
<dbReference type="PANTHER" id="PTHR45283:SF1">
    <property type="entry name" value="NAD(P)H-QUINONE OXIDOREDUCTASE SUBUNIT T, CHLOROPLASTIC"/>
    <property type="match status" value="1"/>
</dbReference>
<dbReference type="AlphaFoldDB" id="A0A8T2QC42"/>
<gene>
    <name evidence="4" type="ORF">KP509_36G046300</name>
</gene>
<dbReference type="PROSITE" id="PS50076">
    <property type="entry name" value="DNAJ_2"/>
    <property type="match status" value="1"/>
</dbReference>
<evidence type="ECO:0000259" key="3">
    <source>
        <dbReference type="PROSITE" id="PS50076"/>
    </source>
</evidence>
<comment type="caution">
    <text evidence="4">The sequence shown here is derived from an EMBL/GenBank/DDBJ whole genome shotgun (WGS) entry which is preliminary data.</text>
</comment>
<feature type="compositionally biased region" description="Basic and acidic residues" evidence="1">
    <location>
        <begin position="78"/>
        <end position="90"/>
    </location>
</feature>
<dbReference type="OMA" id="VCCIAYA"/>
<dbReference type="PRINTS" id="PR00625">
    <property type="entry name" value="JDOMAIN"/>
</dbReference>
<organism evidence="4 5">
    <name type="scientific">Ceratopteris richardii</name>
    <name type="common">Triangle waterfern</name>
    <dbReference type="NCBI Taxonomy" id="49495"/>
    <lineage>
        <taxon>Eukaryota</taxon>
        <taxon>Viridiplantae</taxon>
        <taxon>Streptophyta</taxon>
        <taxon>Embryophyta</taxon>
        <taxon>Tracheophyta</taxon>
        <taxon>Polypodiopsida</taxon>
        <taxon>Polypodiidae</taxon>
        <taxon>Polypodiales</taxon>
        <taxon>Pteridineae</taxon>
        <taxon>Pteridaceae</taxon>
        <taxon>Parkerioideae</taxon>
        <taxon>Ceratopteris</taxon>
    </lineage>
</organism>
<protein>
    <recommendedName>
        <fullName evidence="3">J domain-containing protein</fullName>
    </recommendedName>
</protein>
<dbReference type="Gene3D" id="1.10.287.110">
    <property type="entry name" value="DnaJ domain"/>
    <property type="match status" value="1"/>
</dbReference>
<dbReference type="OrthoDB" id="445556at2759"/>
<dbReference type="SUPFAM" id="SSF46565">
    <property type="entry name" value="Chaperone J-domain"/>
    <property type="match status" value="1"/>
</dbReference>
<reference evidence="4" key="1">
    <citation type="submission" date="2021-08" db="EMBL/GenBank/DDBJ databases">
        <title>WGS assembly of Ceratopteris richardii.</title>
        <authorList>
            <person name="Marchant D.B."/>
            <person name="Chen G."/>
            <person name="Jenkins J."/>
            <person name="Shu S."/>
            <person name="Leebens-Mack J."/>
            <person name="Grimwood J."/>
            <person name="Schmutz J."/>
            <person name="Soltis P."/>
            <person name="Soltis D."/>
            <person name="Chen Z.-H."/>
        </authorList>
    </citation>
    <scope>NUCLEOTIDE SEQUENCE</scope>
    <source>
        <strain evidence="4">Whitten #5841</strain>
        <tissue evidence="4">Leaf</tissue>
    </source>
</reference>
<name>A0A8T2QC42_CERRI</name>
<proteinExistence type="predicted"/>
<dbReference type="InterPro" id="IPR044618">
    <property type="entry name" value="NdhT-like"/>
</dbReference>
<evidence type="ECO:0000256" key="2">
    <source>
        <dbReference type="SAM" id="Phobius"/>
    </source>
</evidence>
<feature type="region of interest" description="Disordered" evidence="1">
    <location>
        <begin position="23"/>
        <end position="90"/>
    </location>
</feature>
<dbReference type="PANTHER" id="PTHR45283">
    <property type="entry name" value="NAD(P)H-QUINONE OXIDOREDUCTASE SUBUNIT T, CHLOROPLASTIC"/>
    <property type="match status" value="1"/>
</dbReference>
<dbReference type="Pfam" id="PF00226">
    <property type="entry name" value="DnaJ"/>
    <property type="match status" value="1"/>
</dbReference>
<evidence type="ECO:0000313" key="5">
    <source>
        <dbReference type="Proteomes" id="UP000825935"/>
    </source>
</evidence>
<dbReference type="EMBL" id="CM035441">
    <property type="protein sequence ID" value="KAH7281409.1"/>
    <property type="molecule type" value="Genomic_DNA"/>
</dbReference>
<evidence type="ECO:0000313" key="4">
    <source>
        <dbReference type="EMBL" id="KAH7281409.1"/>
    </source>
</evidence>
<dbReference type="InterPro" id="IPR001623">
    <property type="entry name" value="DnaJ_domain"/>
</dbReference>
<dbReference type="InterPro" id="IPR036869">
    <property type="entry name" value="J_dom_sf"/>
</dbReference>
<dbReference type="Proteomes" id="UP000825935">
    <property type="component" value="Chromosome 36"/>
</dbReference>